<dbReference type="EMBL" id="FUHW01000009">
    <property type="protein sequence ID" value="SJM49895.1"/>
    <property type="molecule type" value="Genomic_DNA"/>
</dbReference>
<accession>A0A1R4F1Y8</accession>
<feature type="region of interest" description="Disordered" evidence="1">
    <location>
        <begin position="1"/>
        <end position="20"/>
    </location>
</feature>
<feature type="compositionally biased region" description="Basic and acidic residues" evidence="1">
    <location>
        <begin position="1"/>
        <end position="10"/>
    </location>
</feature>
<protein>
    <submittedName>
        <fullName evidence="2">Uncharacterized protein</fullName>
    </submittedName>
</protein>
<evidence type="ECO:0000313" key="3">
    <source>
        <dbReference type="Proteomes" id="UP000195913"/>
    </source>
</evidence>
<keyword evidence="3" id="KW-1185">Reference proteome</keyword>
<sequence length="58" mass="6345">MDNPKDEHHAGTTGDPVVDEELEVLDVLEGLPVEEHQAVFSAVHEALQRTLDEDPAQA</sequence>
<proteinExistence type="predicted"/>
<name>A0A1R4F1Y8_9MICC</name>
<dbReference type="RefSeq" id="WP_241895246.1">
    <property type="nucleotide sequence ID" value="NZ_FUHW01000009.1"/>
</dbReference>
<reference evidence="2 3" key="1">
    <citation type="submission" date="2017-02" db="EMBL/GenBank/DDBJ databases">
        <authorList>
            <person name="Peterson S.W."/>
        </authorList>
    </citation>
    <scope>NUCLEOTIDE SEQUENCE [LARGE SCALE GENOMIC DNA]</scope>
    <source>
        <strain evidence="2 3">B Ar 00.02</strain>
    </source>
</reference>
<dbReference type="AlphaFoldDB" id="A0A1R4F1Y8"/>
<organism evidence="2 3">
    <name type="scientific">Arthrobacter rhombi</name>
    <dbReference type="NCBI Taxonomy" id="71253"/>
    <lineage>
        <taxon>Bacteria</taxon>
        <taxon>Bacillati</taxon>
        <taxon>Actinomycetota</taxon>
        <taxon>Actinomycetes</taxon>
        <taxon>Micrococcales</taxon>
        <taxon>Micrococcaceae</taxon>
        <taxon>Arthrobacter</taxon>
    </lineage>
</organism>
<gene>
    <name evidence="2" type="ORF">FM101_01845</name>
</gene>
<evidence type="ECO:0000313" key="2">
    <source>
        <dbReference type="EMBL" id="SJM49895.1"/>
    </source>
</evidence>
<evidence type="ECO:0000256" key="1">
    <source>
        <dbReference type="SAM" id="MobiDB-lite"/>
    </source>
</evidence>
<dbReference type="Proteomes" id="UP000195913">
    <property type="component" value="Unassembled WGS sequence"/>
</dbReference>